<evidence type="ECO:0000313" key="10">
    <source>
        <dbReference type="Proteomes" id="UP000319976"/>
    </source>
</evidence>
<dbReference type="SUPFAM" id="SSF116726">
    <property type="entry name" value="TrkA C-terminal domain-like"/>
    <property type="match status" value="2"/>
</dbReference>
<dbReference type="NCBIfam" id="NF007039">
    <property type="entry name" value="PRK09496.3-2"/>
    <property type="match status" value="1"/>
</dbReference>
<dbReference type="SUPFAM" id="SSF51735">
    <property type="entry name" value="NAD(P)-binding Rossmann-fold domains"/>
    <property type="match status" value="2"/>
</dbReference>
<evidence type="ECO:0000256" key="1">
    <source>
        <dbReference type="ARBA" id="ARBA00017378"/>
    </source>
</evidence>
<dbReference type="EMBL" id="CP036316">
    <property type="protein sequence ID" value="QDT63660.1"/>
    <property type="molecule type" value="Genomic_DNA"/>
</dbReference>
<dbReference type="Gene3D" id="3.40.50.720">
    <property type="entry name" value="NAD(P)-binding Rossmann-like Domain"/>
    <property type="match status" value="2"/>
</dbReference>
<dbReference type="PANTHER" id="PTHR43833">
    <property type="entry name" value="POTASSIUM CHANNEL PROTEIN 2-RELATED-RELATED"/>
    <property type="match status" value="1"/>
</dbReference>
<reference evidence="9 10" key="1">
    <citation type="submission" date="2019-02" db="EMBL/GenBank/DDBJ databases">
        <title>Deep-cultivation of Planctomycetes and their phenomic and genomic characterization uncovers novel biology.</title>
        <authorList>
            <person name="Wiegand S."/>
            <person name="Jogler M."/>
            <person name="Boedeker C."/>
            <person name="Pinto D."/>
            <person name="Vollmers J."/>
            <person name="Rivas-Marin E."/>
            <person name="Kohn T."/>
            <person name="Peeters S.H."/>
            <person name="Heuer A."/>
            <person name="Rast P."/>
            <person name="Oberbeckmann S."/>
            <person name="Bunk B."/>
            <person name="Jeske O."/>
            <person name="Meyerdierks A."/>
            <person name="Storesund J.E."/>
            <person name="Kallscheuer N."/>
            <person name="Luecker S."/>
            <person name="Lage O.M."/>
            <person name="Pohl T."/>
            <person name="Merkel B.J."/>
            <person name="Hornburger P."/>
            <person name="Mueller R.-W."/>
            <person name="Bruemmer F."/>
            <person name="Labrenz M."/>
            <person name="Spormann A.M."/>
            <person name="Op den Camp H."/>
            <person name="Overmann J."/>
            <person name="Amann R."/>
            <person name="Jetten M.S.M."/>
            <person name="Mascher T."/>
            <person name="Medema M.H."/>
            <person name="Devos D.P."/>
            <person name="Kaster A.-K."/>
            <person name="Ovreas L."/>
            <person name="Rohde M."/>
            <person name="Galperin M.Y."/>
            <person name="Jogler C."/>
        </authorList>
    </citation>
    <scope>NUCLEOTIDE SEQUENCE [LARGE SCALE GENOMIC DNA]</scope>
    <source>
        <strain evidence="9 10">V22</strain>
    </source>
</reference>
<dbReference type="InterPro" id="IPR006037">
    <property type="entry name" value="RCK_C"/>
</dbReference>
<dbReference type="PROSITE" id="PS51201">
    <property type="entry name" value="RCK_N"/>
    <property type="match status" value="2"/>
</dbReference>
<dbReference type="PRINTS" id="PR00335">
    <property type="entry name" value="KUPTAKETRKA"/>
</dbReference>
<dbReference type="Proteomes" id="UP000319976">
    <property type="component" value="Chromosome"/>
</dbReference>
<feature type="domain" description="RCK C-terminal" evidence="8">
    <location>
        <begin position="364"/>
        <end position="445"/>
    </location>
</feature>
<dbReference type="InterPro" id="IPR036291">
    <property type="entry name" value="NAD(P)-bd_dom_sf"/>
</dbReference>
<dbReference type="InterPro" id="IPR036721">
    <property type="entry name" value="RCK_C_sf"/>
</dbReference>
<keyword evidence="6" id="KW-0406">Ion transport</keyword>
<accession>A0A517T5L0</accession>
<feature type="domain" description="RCK N-terminal" evidence="7">
    <location>
        <begin position="1"/>
        <end position="121"/>
    </location>
</feature>
<dbReference type="OrthoDB" id="9775180at2"/>
<dbReference type="Gene3D" id="3.30.70.1450">
    <property type="entry name" value="Regulator of K+ conductance, C-terminal domain"/>
    <property type="match status" value="2"/>
</dbReference>
<evidence type="ECO:0000256" key="3">
    <source>
        <dbReference type="ARBA" id="ARBA00022538"/>
    </source>
</evidence>
<evidence type="ECO:0000259" key="8">
    <source>
        <dbReference type="PROSITE" id="PS51202"/>
    </source>
</evidence>
<evidence type="ECO:0000256" key="4">
    <source>
        <dbReference type="ARBA" id="ARBA00022958"/>
    </source>
</evidence>
<evidence type="ECO:0000313" key="9">
    <source>
        <dbReference type="EMBL" id="QDT63660.1"/>
    </source>
</evidence>
<dbReference type="KEGG" id="chya:V22_08840"/>
<keyword evidence="4" id="KW-0630">Potassium</keyword>
<dbReference type="RefSeq" id="WP_145260153.1">
    <property type="nucleotide sequence ID" value="NZ_CP036316.1"/>
</dbReference>
<dbReference type="AlphaFoldDB" id="A0A517T5L0"/>
<feature type="domain" description="RCK N-terminal" evidence="7">
    <location>
        <begin position="227"/>
        <end position="344"/>
    </location>
</feature>
<dbReference type="Pfam" id="PF02254">
    <property type="entry name" value="TrkA_N"/>
    <property type="match status" value="2"/>
</dbReference>
<protein>
    <recommendedName>
        <fullName evidence="1">Trk system potassium uptake protein TrkA</fullName>
    </recommendedName>
</protein>
<keyword evidence="3" id="KW-0633">Potassium transport</keyword>
<feature type="domain" description="RCK C-terminal" evidence="8">
    <location>
        <begin position="141"/>
        <end position="222"/>
    </location>
</feature>
<dbReference type="GO" id="GO:0015079">
    <property type="term" value="F:potassium ion transmembrane transporter activity"/>
    <property type="evidence" value="ECO:0007669"/>
    <property type="project" value="InterPro"/>
</dbReference>
<gene>
    <name evidence="9" type="primary">trkA</name>
    <name evidence="9" type="ORF">V22_08840</name>
</gene>
<dbReference type="Pfam" id="PF02080">
    <property type="entry name" value="TrkA_C"/>
    <property type="match status" value="2"/>
</dbReference>
<organism evidence="9 10">
    <name type="scientific">Calycomorphotria hydatis</name>
    <dbReference type="NCBI Taxonomy" id="2528027"/>
    <lineage>
        <taxon>Bacteria</taxon>
        <taxon>Pseudomonadati</taxon>
        <taxon>Planctomycetota</taxon>
        <taxon>Planctomycetia</taxon>
        <taxon>Planctomycetales</taxon>
        <taxon>Planctomycetaceae</taxon>
        <taxon>Calycomorphotria</taxon>
    </lineage>
</organism>
<dbReference type="InterPro" id="IPR003148">
    <property type="entry name" value="RCK_N"/>
</dbReference>
<name>A0A517T5L0_9PLAN</name>
<proteinExistence type="predicted"/>
<evidence type="ECO:0000256" key="5">
    <source>
        <dbReference type="ARBA" id="ARBA00023027"/>
    </source>
</evidence>
<evidence type="ECO:0000259" key="7">
    <source>
        <dbReference type="PROSITE" id="PS51201"/>
    </source>
</evidence>
<keyword evidence="2" id="KW-0813">Transport</keyword>
<evidence type="ECO:0000256" key="2">
    <source>
        <dbReference type="ARBA" id="ARBA00022448"/>
    </source>
</evidence>
<keyword evidence="10" id="KW-1185">Reference proteome</keyword>
<dbReference type="PROSITE" id="PS51202">
    <property type="entry name" value="RCK_C"/>
    <property type="match status" value="2"/>
</dbReference>
<sequence length="445" mass="48283">MNIVVLGGGTVGTSIAETLCKNGHNVCLVDASRKVLDRLEEQLDIQTVRGNGCDAITLFQAGVQSADLYLGVTNLDEVNLIGSSLARSMGARRSVARIYNEGYRDASTFDYRRHFGVDRLLSLEYLTSLELAKNIRSQGMFAIENFLRGEVEVLEVIVEPHCRAEGKKLRELKMHRDVRIGFISDGLRTKIATAEATIEEGTSVTLIGTGTAIQKSKGLFEHKVATRQNVIIAGGGEVGYNLAKLLEKSRMSTVILESDPKRCEELASKLNHTTVLHSDVTRRVEMEDARVGKADVFVASTGRDEDNIICGVEARELGAKKIMCVVRRPDYANVLGKLGIDVAVSPREVMAREVLGFVQSGAVISHYDIATGQAEVFEVEVQQGAPITEGPLKEHPIPNGLIAAMERDGYVRVPGAEDKLAAGDIVVVLAQSETSSETLAPFFAS</sequence>
<dbReference type="InterPro" id="IPR006036">
    <property type="entry name" value="K_uptake_TrkA"/>
</dbReference>
<dbReference type="PANTHER" id="PTHR43833:SF5">
    <property type="entry name" value="TRK SYSTEM POTASSIUM UPTAKE PROTEIN TRKA"/>
    <property type="match status" value="1"/>
</dbReference>
<dbReference type="InterPro" id="IPR050721">
    <property type="entry name" value="Trk_Ktr_HKT_K-transport"/>
</dbReference>
<evidence type="ECO:0000256" key="6">
    <source>
        <dbReference type="ARBA" id="ARBA00023065"/>
    </source>
</evidence>
<dbReference type="GO" id="GO:0005886">
    <property type="term" value="C:plasma membrane"/>
    <property type="evidence" value="ECO:0007669"/>
    <property type="project" value="InterPro"/>
</dbReference>
<keyword evidence="5" id="KW-0520">NAD</keyword>